<feature type="transmembrane region" description="Helical" evidence="1">
    <location>
        <begin position="69"/>
        <end position="89"/>
    </location>
</feature>
<dbReference type="EMBL" id="FNON01000003">
    <property type="protein sequence ID" value="SDX72293.1"/>
    <property type="molecule type" value="Genomic_DNA"/>
</dbReference>
<dbReference type="InterPro" id="IPR010640">
    <property type="entry name" value="Low_temperature_requirement_A"/>
</dbReference>
<gene>
    <name evidence="2" type="ORF">SAMN05421504_103610</name>
</gene>
<feature type="transmembrane region" description="Helical" evidence="1">
    <location>
        <begin position="252"/>
        <end position="277"/>
    </location>
</feature>
<reference evidence="2 3" key="1">
    <citation type="submission" date="2016-10" db="EMBL/GenBank/DDBJ databases">
        <authorList>
            <person name="de Groot N.N."/>
        </authorList>
    </citation>
    <scope>NUCLEOTIDE SEQUENCE [LARGE SCALE GENOMIC DNA]</scope>
    <source>
        <strain evidence="2 3">CPCC 202699</strain>
    </source>
</reference>
<evidence type="ECO:0000313" key="3">
    <source>
        <dbReference type="Proteomes" id="UP000199515"/>
    </source>
</evidence>
<feature type="transmembrane region" description="Helical" evidence="1">
    <location>
        <begin position="336"/>
        <end position="354"/>
    </location>
</feature>
<feature type="transmembrane region" description="Helical" evidence="1">
    <location>
        <begin position="226"/>
        <end position="246"/>
    </location>
</feature>
<evidence type="ECO:0000313" key="2">
    <source>
        <dbReference type="EMBL" id="SDX72293.1"/>
    </source>
</evidence>
<feature type="transmembrane region" description="Helical" evidence="1">
    <location>
        <begin position="389"/>
        <end position="405"/>
    </location>
</feature>
<keyword evidence="1" id="KW-0812">Transmembrane</keyword>
<accession>A0A1H3E0R6</accession>
<organism evidence="2 3">
    <name type="scientific">Amycolatopsis xylanica</name>
    <dbReference type="NCBI Taxonomy" id="589385"/>
    <lineage>
        <taxon>Bacteria</taxon>
        <taxon>Bacillati</taxon>
        <taxon>Actinomycetota</taxon>
        <taxon>Actinomycetes</taxon>
        <taxon>Pseudonocardiales</taxon>
        <taxon>Pseudonocardiaceae</taxon>
        <taxon>Amycolatopsis</taxon>
    </lineage>
</organism>
<keyword evidence="1" id="KW-0472">Membrane</keyword>
<dbReference type="STRING" id="589385.SAMN05421504_103610"/>
<dbReference type="AlphaFoldDB" id="A0A1H3E0R6"/>
<keyword evidence="1" id="KW-1133">Transmembrane helix</keyword>
<feature type="transmembrane region" description="Helical" evidence="1">
    <location>
        <begin position="298"/>
        <end position="316"/>
    </location>
</feature>
<protein>
    <submittedName>
        <fullName evidence="2">Low temperature requirement protein LtrA</fullName>
    </submittedName>
</protein>
<evidence type="ECO:0000256" key="1">
    <source>
        <dbReference type="SAM" id="Phobius"/>
    </source>
</evidence>
<feature type="transmembrane region" description="Helical" evidence="1">
    <location>
        <begin position="101"/>
        <end position="119"/>
    </location>
</feature>
<dbReference type="Proteomes" id="UP000199515">
    <property type="component" value="Unassembled WGS sequence"/>
</dbReference>
<keyword evidence="3" id="KW-1185">Reference proteome</keyword>
<name>A0A1H3E0R6_9PSEU</name>
<proteinExistence type="predicted"/>
<dbReference type="PANTHER" id="PTHR36840">
    <property type="entry name" value="BLL5714 PROTEIN"/>
    <property type="match status" value="1"/>
</dbReference>
<feature type="transmembrane region" description="Helical" evidence="1">
    <location>
        <begin position="131"/>
        <end position="151"/>
    </location>
</feature>
<dbReference type="PANTHER" id="PTHR36840:SF1">
    <property type="entry name" value="BLL5714 PROTEIN"/>
    <property type="match status" value="1"/>
</dbReference>
<sequence>MFAIGRNHALRRAFAVILSRVPTTSRLHLVTADEDHRVSTLELFFDLVFVYAITQTTQLMADHLSPLGIGQGMAMLTVLWWCWSGYVWLGNTIHVDQGIARLALFGAMAVSFLVSLTIPEAFTDLPGGLDAPLLFVGCYLAVRLLHLVAYLGAARHDPGLRKVLLRMFPGVLPSVALLTVATFFSGWPQFGLWAVAMLWDYGNVFFTRASEWRVNQPGHFAERYGLIVIIALGESIVAIGIGISALPMSWLVVGAATGGLALAAGMWWTYFDVVAHVSEHKLTKAEGAERVKIATDSYTFMHLPLIAGIVLVALGLKKALLYVADTEHHSASEALHGVPIWALTGGLALYLFTLSALRRRNLGSWNHQRLILAVLLLAATPLLEHVPAAALVAIVSVTVLALIAFERNRRSKVMSGIAG</sequence>
<dbReference type="Pfam" id="PF06772">
    <property type="entry name" value="LtrA"/>
    <property type="match status" value="1"/>
</dbReference>